<dbReference type="AlphaFoldDB" id="A0A497ERW7"/>
<organism evidence="3 4">
    <name type="scientific">Thermoproteota archaeon</name>
    <dbReference type="NCBI Taxonomy" id="2056631"/>
    <lineage>
        <taxon>Archaea</taxon>
        <taxon>Thermoproteota</taxon>
    </lineage>
</organism>
<dbReference type="PANTHER" id="PTHR45266">
    <property type="entry name" value="OXALOACETATE DECARBOXYLASE ALPHA CHAIN"/>
    <property type="match status" value="1"/>
</dbReference>
<proteinExistence type="predicted"/>
<dbReference type="InterPro" id="IPR000089">
    <property type="entry name" value="Biotin_lipoyl"/>
</dbReference>
<accession>A0A497ERW7</accession>
<feature type="domain" description="Lipoyl-binding" evidence="2">
    <location>
        <begin position="78"/>
        <end position="155"/>
    </location>
</feature>
<name>A0A497ERW7_9CREN</name>
<dbReference type="Proteomes" id="UP000278475">
    <property type="component" value="Unassembled WGS sequence"/>
</dbReference>
<dbReference type="CDD" id="cd06850">
    <property type="entry name" value="biotinyl_domain"/>
    <property type="match status" value="1"/>
</dbReference>
<dbReference type="SUPFAM" id="SSF51230">
    <property type="entry name" value="Single hybrid motif"/>
    <property type="match status" value="1"/>
</dbReference>
<dbReference type="InterPro" id="IPR011053">
    <property type="entry name" value="Single_hybrid_motif"/>
</dbReference>
<gene>
    <name evidence="3" type="ORF">DRJ31_02890</name>
</gene>
<evidence type="ECO:0000259" key="2">
    <source>
        <dbReference type="PROSITE" id="PS50968"/>
    </source>
</evidence>
<dbReference type="PANTHER" id="PTHR45266:SF3">
    <property type="entry name" value="OXALOACETATE DECARBOXYLASE ALPHA CHAIN"/>
    <property type="match status" value="1"/>
</dbReference>
<evidence type="ECO:0000256" key="1">
    <source>
        <dbReference type="ARBA" id="ARBA00023267"/>
    </source>
</evidence>
<sequence length="155" mass="17117">MAMKRNFAFVLNDSRFLVNIEELKFGEYKVKVNDEEFFVRLEESPIFEVPQAFYTTTPKQIIITRPSLTPTPSAATPTSAIPTTTLGVISASMPGTVMSVKVKPGDFVKQGDVLLTLETMKMENPIKAPRSGVVKEIKIQAGKFVNPGDPLILLE</sequence>
<evidence type="ECO:0000313" key="4">
    <source>
        <dbReference type="Proteomes" id="UP000278475"/>
    </source>
</evidence>
<dbReference type="EMBL" id="QMQV01000016">
    <property type="protein sequence ID" value="RLE49977.1"/>
    <property type="molecule type" value="Genomic_DNA"/>
</dbReference>
<dbReference type="FunFam" id="2.40.50.100:FF:000003">
    <property type="entry name" value="Acetyl-CoA carboxylase biotin carboxyl carrier protein"/>
    <property type="match status" value="1"/>
</dbReference>
<dbReference type="Pfam" id="PF00364">
    <property type="entry name" value="Biotin_lipoyl"/>
    <property type="match status" value="1"/>
</dbReference>
<comment type="caution">
    <text evidence="3">The sequence shown here is derived from an EMBL/GenBank/DDBJ whole genome shotgun (WGS) entry which is preliminary data.</text>
</comment>
<dbReference type="Gene3D" id="2.40.50.100">
    <property type="match status" value="1"/>
</dbReference>
<dbReference type="InterPro" id="IPR050709">
    <property type="entry name" value="Biotin_Carboxyl_Carrier/Decarb"/>
</dbReference>
<reference evidence="3 4" key="1">
    <citation type="submission" date="2018-06" db="EMBL/GenBank/DDBJ databases">
        <title>Extensive metabolic versatility and redundancy in microbially diverse, dynamic hydrothermal sediments.</title>
        <authorList>
            <person name="Dombrowski N."/>
            <person name="Teske A."/>
            <person name="Baker B.J."/>
        </authorList>
    </citation>
    <scope>NUCLEOTIDE SEQUENCE [LARGE SCALE GENOMIC DNA]</scope>
    <source>
        <strain evidence="3">B66_G16</strain>
    </source>
</reference>
<protein>
    <submittedName>
        <fullName evidence="3">Acetyl-CoA carboxylase biotin carboxyl carrier protein subunit</fullName>
    </submittedName>
</protein>
<evidence type="ECO:0000313" key="3">
    <source>
        <dbReference type="EMBL" id="RLE49977.1"/>
    </source>
</evidence>
<keyword evidence="1" id="KW-0092">Biotin</keyword>
<dbReference type="PROSITE" id="PS50968">
    <property type="entry name" value="BIOTINYL_LIPOYL"/>
    <property type="match status" value="1"/>
</dbReference>